<gene>
    <name evidence="2" type="ORF">C8Q71DRAFT_879588</name>
</gene>
<dbReference type="GeneID" id="72009192"/>
<evidence type="ECO:0000256" key="1">
    <source>
        <dbReference type="SAM" id="MobiDB-lite"/>
    </source>
</evidence>
<name>A0ABQ8K6C5_9APHY</name>
<dbReference type="PANTHER" id="PTHR34365">
    <property type="entry name" value="ENOLASE (DUF1399)"/>
    <property type="match status" value="1"/>
</dbReference>
<dbReference type="Proteomes" id="UP000814176">
    <property type="component" value="Unassembled WGS sequence"/>
</dbReference>
<keyword evidence="3" id="KW-1185">Reference proteome</keyword>
<feature type="region of interest" description="Disordered" evidence="1">
    <location>
        <begin position="457"/>
        <end position="479"/>
    </location>
</feature>
<dbReference type="InterPro" id="IPR009836">
    <property type="entry name" value="GRDP-like"/>
</dbReference>
<feature type="non-terminal residue" evidence="2">
    <location>
        <position position="1"/>
    </location>
</feature>
<reference evidence="2 3" key="1">
    <citation type="journal article" date="2021" name="Environ. Microbiol.">
        <title>Gene family expansions and transcriptome signatures uncover fungal adaptations to wood decay.</title>
        <authorList>
            <person name="Hage H."/>
            <person name="Miyauchi S."/>
            <person name="Viragh M."/>
            <person name="Drula E."/>
            <person name="Min B."/>
            <person name="Chaduli D."/>
            <person name="Navarro D."/>
            <person name="Favel A."/>
            <person name="Norest M."/>
            <person name="Lesage-Meessen L."/>
            <person name="Balint B."/>
            <person name="Merenyi Z."/>
            <person name="de Eugenio L."/>
            <person name="Morin E."/>
            <person name="Martinez A.T."/>
            <person name="Baldrian P."/>
            <person name="Stursova M."/>
            <person name="Martinez M.J."/>
            <person name="Novotny C."/>
            <person name="Magnuson J.K."/>
            <person name="Spatafora J.W."/>
            <person name="Maurice S."/>
            <person name="Pangilinan J."/>
            <person name="Andreopoulos W."/>
            <person name="LaButti K."/>
            <person name="Hundley H."/>
            <person name="Na H."/>
            <person name="Kuo A."/>
            <person name="Barry K."/>
            <person name="Lipzen A."/>
            <person name="Henrissat B."/>
            <person name="Riley R."/>
            <person name="Ahrendt S."/>
            <person name="Nagy L.G."/>
            <person name="Grigoriev I.V."/>
            <person name="Martin F."/>
            <person name="Rosso M.N."/>
        </authorList>
    </citation>
    <scope>NUCLEOTIDE SEQUENCE [LARGE SCALE GENOMIC DNA]</scope>
    <source>
        <strain evidence="2 3">CIRM-BRFM 1785</strain>
    </source>
</reference>
<dbReference type="RefSeq" id="XP_047775529.1">
    <property type="nucleotide sequence ID" value="XM_047928460.1"/>
</dbReference>
<sequence>PLVDPEHLKAHLGLLGAFKELRQRVESCSDDYLPQIAQFLDGPQRWAWFVGLAVERFHRWVKHVKHTELATWVMEEVPPLDVLMIWHAYMLNPIWYAEDCDRIPVLATLRSLDSSFIPAVILMDDLTLYEPCEERMLSWFEQTDTPFDPLSSMSCLLYRAVRCPRCGRMNDVPFLDNEGLGYSQRGFRYACVCGIFITKTALAMDKFAGDVVSHHRPIHIEPDKCLAGTLHTRDNSRDWNRAVAIKTKLIGDPGSVFRPAHKVNPQFLVFVSDDDIQRGHAQRVENARLGRVLNAYTDDRPFSVDLAAAVLRQGKFIEEMDNLGWLAQGYFDCKQNEILLAHALARYHAFLDMLSSASTSYFVPTLDIDLVWHTHQLKGDGYMKDSKEFVGWYVDHDDRVEEINLAQGLDETCRVWQASRILHTAERYGLPYMHCGCPLPDETMSSKLHQFTRRLGSSKDNGALQPPPLPSATEATHASEHNAVRAAPRKIHPSYAAANGPRELRALELRRRRERDGRRVLEGKMDEELYRRGQAHISTYLMPLPFAQAGPGPTERYAAPCVVTFPGAYGTTGVGTCIVGINRHL</sequence>
<evidence type="ECO:0000313" key="2">
    <source>
        <dbReference type="EMBL" id="KAH9832611.1"/>
    </source>
</evidence>
<dbReference type="Pfam" id="PF07173">
    <property type="entry name" value="GRDP-like"/>
    <property type="match status" value="1"/>
</dbReference>
<dbReference type="PANTHER" id="PTHR34365:SF7">
    <property type="entry name" value="GLYCINE-RICH DOMAIN-CONTAINING PROTEIN 1"/>
    <property type="match status" value="1"/>
</dbReference>
<organism evidence="2 3">
    <name type="scientific">Rhodofomes roseus</name>
    <dbReference type="NCBI Taxonomy" id="34475"/>
    <lineage>
        <taxon>Eukaryota</taxon>
        <taxon>Fungi</taxon>
        <taxon>Dikarya</taxon>
        <taxon>Basidiomycota</taxon>
        <taxon>Agaricomycotina</taxon>
        <taxon>Agaricomycetes</taxon>
        <taxon>Polyporales</taxon>
        <taxon>Rhodofomes</taxon>
    </lineage>
</organism>
<proteinExistence type="predicted"/>
<evidence type="ECO:0000313" key="3">
    <source>
        <dbReference type="Proteomes" id="UP000814176"/>
    </source>
</evidence>
<dbReference type="EMBL" id="JADCUA010000021">
    <property type="protein sequence ID" value="KAH9832611.1"/>
    <property type="molecule type" value="Genomic_DNA"/>
</dbReference>
<protein>
    <submittedName>
        <fullName evidence="2">Uncharacterized protein</fullName>
    </submittedName>
</protein>
<comment type="caution">
    <text evidence="2">The sequence shown here is derived from an EMBL/GenBank/DDBJ whole genome shotgun (WGS) entry which is preliminary data.</text>
</comment>
<accession>A0ABQ8K6C5</accession>